<dbReference type="InterPro" id="IPR001434">
    <property type="entry name" value="OmcB-like_DUF11"/>
</dbReference>
<name>A0A518HVW2_9BACT</name>
<feature type="domain" description="DUF11" evidence="5">
    <location>
        <begin position="1162"/>
        <end position="1279"/>
    </location>
</feature>
<evidence type="ECO:0000259" key="6">
    <source>
        <dbReference type="Pfam" id="PF17210"/>
    </source>
</evidence>
<feature type="domain" description="DUF11" evidence="5">
    <location>
        <begin position="525"/>
        <end position="644"/>
    </location>
</feature>
<comment type="subcellular location">
    <subcellularLocation>
        <location evidence="1">Secreted</location>
    </subcellularLocation>
</comment>
<keyword evidence="8" id="KW-1185">Reference proteome</keyword>
<evidence type="ECO:0000313" key="7">
    <source>
        <dbReference type="EMBL" id="QDV44947.1"/>
    </source>
</evidence>
<dbReference type="Gene3D" id="2.60.40.740">
    <property type="match status" value="1"/>
</dbReference>
<dbReference type="OrthoDB" id="158862at2"/>
<feature type="domain" description="DUF11" evidence="5">
    <location>
        <begin position="1038"/>
        <end position="1155"/>
    </location>
</feature>
<evidence type="ECO:0000256" key="4">
    <source>
        <dbReference type="SAM" id="MobiDB-lite"/>
    </source>
</evidence>
<feature type="compositionally biased region" description="Acidic residues" evidence="4">
    <location>
        <begin position="469"/>
        <end position="478"/>
    </location>
</feature>
<dbReference type="NCBIfam" id="TIGR01451">
    <property type="entry name" value="B_ant_repeat"/>
    <property type="match status" value="5"/>
</dbReference>
<feature type="domain" description="DUF11" evidence="5">
    <location>
        <begin position="783"/>
        <end position="901"/>
    </location>
</feature>
<reference evidence="7 8" key="1">
    <citation type="submission" date="2019-03" db="EMBL/GenBank/DDBJ databases">
        <title>Deep-cultivation of Planctomycetes and their phenomic and genomic characterization uncovers novel biology.</title>
        <authorList>
            <person name="Wiegand S."/>
            <person name="Jogler M."/>
            <person name="Boedeker C."/>
            <person name="Pinto D."/>
            <person name="Vollmers J."/>
            <person name="Rivas-Marin E."/>
            <person name="Kohn T."/>
            <person name="Peeters S.H."/>
            <person name="Heuer A."/>
            <person name="Rast P."/>
            <person name="Oberbeckmann S."/>
            <person name="Bunk B."/>
            <person name="Jeske O."/>
            <person name="Meyerdierks A."/>
            <person name="Storesund J.E."/>
            <person name="Kallscheuer N."/>
            <person name="Luecker S."/>
            <person name="Lage O.M."/>
            <person name="Pohl T."/>
            <person name="Merkel B.J."/>
            <person name="Hornburger P."/>
            <person name="Mueller R.-W."/>
            <person name="Bruemmer F."/>
            <person name="Labrenz M."/>
            <person name="Spormann A.M."/>
            <person name="Op den Camp H."/>
            <person name="Overmann J."/>
            <person name="Amann R."/>
            <person name="Jetten M.S.M."/>
            <person name="Mascher T."/>
            <person name="Medema M.H."/>
            <person name="Devos D.P."/>
            <person name="Kaster A.-K."/>
            <person name="Ovreas L."/>
            <person name="Rohde M."/>
            <person name="Galperin M.Y."/>
            <person name="Jogler C."/>
        </authorList>
    </citation>
    <scope>NUCLEOTIDE SEQUENCE [LARGE SCALE GENOMIC DNA]</scope>
    <source>
        <strain evidence="7 8">Enr13</strain>
    </source>
</reference>
<dbReference type="Proteomes" id="UP000319004">
    <property type="component" value="Chromosome"/>
</dbReference>
<feature type="domain" description="SD-repeat containing protein B" evidence="6">
    <location>
        <begin position="1289"/>
        <end position="1372"/>
    </location>
</feature>
<evidence type="ECO:0000313" key="8">
    <source>
        <dbReference type="Proteomes" id="UP000319004"/>
    </source>
</evidence>
<protein>
    <submittedName>
        <fullName evidence="7">Large cysteine-rich periplasmic protein OmcB</fullName>
    </submittedName>
</protein>
<feature type="region of interest" description="Disordered" evidence="4">
    <location>
        <begin position="755"/>
        <end position="777"/>
    </location>
</feature>
<dbReference type="KEGG" id="snep:Enr13x_48190"/>
<evidence type="ECO:0000259" key="5">
    <source>
        <dbReference type="Pfam" id="PF01345"/>
    </source>
</evidence>
<feature type="domain" description="DUF11" evidence="5">
    <location>
        <begin position="652"/>
        <end position="775"/>
    </location>
</feature>
<dbReference type="InterPro" id="IPR047589">
    <property type="entry name" value="DUF11_rpt"/>
</dbReference>
<dbReference type="InterPro" id="IPR051172">
    <property type="entry name" value="Chlamydia_OmcB"/>
</dbReference>
<keyword evidence="3" id="KW-0732">Signal</keyword>
<evidence type="ECO:0000256" key="2">
    <source>
        <dbReference type="ARBA" id="ARBA00022525"/>
    </source>
</evidence>
<organism evidence="7 8">
    <name type="scientific">Stieleria neptunia</name>
    <dbReference type="NCBI Taxonomy" id="2527979"/>
    <lineage>
        <taxon>Bacteria</taxon>
        <taxon>Pseudomonadati</taxon>
        <taxon>Planctomycetota</taxon>
        <taxon>Planctomycetia</taxon>
        <taxon>Pirellulales</taxon>
        <taxon>Pirellulaceae</taxon>
        <taxon>Stieleria</taxon>
    </lineage>
</organism>
<sequence>MVWQRMIQRLVRRKHRSDTETRSNKRRRVLRHESLVKRQLLAADIGAISGVAFTDLTGDGLTGDDPRLEGVTVELYRDTNANDTYDAGTDVLVDTVTTDTNADPVPGQYRFDDLSVDTYFVLQGAAPGDVDEPSAQLVEITADDADGETIVTIDDFTSGAQIATAVATQTVNQTVAAGNALGEHRDAQLTHTGAAGNTTFQVDTANQLMSLSTGGGATSEVTVEYDGDDGAFGLTVPPGFSPASSLAGGTAGGAVPTNTGIEIVGRGANQAESMIVTVITSATAGSEITIPIQQNATLQSIFVEFDDAGWGIIATEPGFSAPADFNDIIAIRAQAAITNADNDIFFSVVESRGPAPVTSNLQNTQLLTLGGTVFSDFGGGADTNDGELDGGETGVSGVTVDLYAEPVGGGAIDPSTQAAVATTVTDGNGDYSFAQLSAGNYVVVIPESELGAGQSLFGHVSSTGNDPAADPDDDVSDDDNGTLVAGVGIVTGEITLVAGAEPTDDGDSDSSTNLSVDFGVVPTIDLVITKTLDSAASTLQSGGEAFFDIAFQNDGPLDATTVVIDDVIPAGMTINQANSNFGSYTPTINGQNVSVAIGTLAAGANDTIRIAVDIDNGQTADLTNTATISGDQVETNDTNNSDDAVATLVTTDLAITKSDNTTGSVVAGEQFTYTITVTNNGPDTATGITATDDLPADLSFVSATFTTGSGTVTENPAGSGSLSISIDDLAASATAVIDVVVLVAADAGDTLDNTATVAGSPDTDSDPSNNSATETTPVVRNVDVAVTKTTTGTAVAGEQLTYTVEVTNNGPGVARGVEVVDTLDARLTFDSFDAGTSGVTVTENGQILTFDVGTLTSGQTETFTFVVDIASSATGTLNNQADITTTDVDTDATNDSDDVDVAITVDTDLVMTKVVDAATAVPGQDTLTYTFTISHDTDSVSDSGEVTFTDTLPAGLTGLTIDAPDATSSGFDTAQQTVTVVHDPIPVGETRTFTVTASVNDDATGSIVNTGSITVAGAETDTTNNSDTATTDVTPQFDVTLTKSAGDTTPDPGSNVTYTIDVTNSGPSTATNVVLTDDVPAGLTFVSGSIGGQAASLSGSTVTFPAVSLDENETLTATLVFTVGVDTSGTVTNTASVTADTGETDTTNNTATAEITATPQADLTVEKTVDDDIVQAGDTLVYTVTVTNDGVSTAFGSVATDTLPTGVTFVSGTDQDSNALSETNGVVTVDAGDLAPGASFSFTINATVDDTASGNLQNVVVVSTTTNESDDTNNTDSATTEVDPMIRSISGSVYFDRDNDGVRDADEVGIEGVQIRLTGTDSSGDAIAERTVLTDANGDYEFTQLGAGTYQVEEVQPDDFLTGQNTVGSGATATVVDDVFTDLELGIDEDATDFNFGERAQVLSKRRFLASS</sequence>
<dbReference type="Pfam" id="PF17210">
    <property type="entry name" value="SdrD_B"/>
    <property type="match status" value="2"/>
</dbReference>
<accession>A0A518HVW2</accession>
<dbReference type="EMBL" id="CP037423">
    <property type="protein sequence ID" value="QDV44947.1"/>
    <property type="molecule type" value="Genomic_DNA"/>
</dbReference>
<evidence type="ECO:0000256" key="3">
    <source>
        <dbReference type="ARBA" id="ARBA00022729"/>
    </source>
</evidence>
<proteinExistence type="predicted"/>
<feature type="domain" description="DUF11" evidence="5">
    <location>
        <begin position="908"/>
        <end position="1030"/>
    </location>
</feature>
<dbReference type="SUPFAM" id="SSF117074">
    <property type="entry name" value="Hypothetical protein PA1324"/>
    <property type="match status" value="3"/>
</dbReference>
<gene>
    <name evidence="7" type="primary">omcB_2</name>
    <name evidence="7" type="ORF">Enr13x_48190</name>
</gene>
<dbReference type="Gene3D" id="2.60.40.10">
    <property type="entry name" value="Immunoglobulins"/>
    <property type="match status" value="5"/>
</dbReference>
<dbReference type="InterPro" id="IPR033764">
    <property type="entry name" value="Sdr_B"/>
</dbReference>
<dbReference type="RefSeq" id="WP_145389194.1">
    <property type="nucleotide sequence ID" value="NZ_CP037423.1"/>
</dbReference>
<dbReference type="PANTHER" id="PTHR34819:SF3">
    <property type="entry name" value="CELL SURFACE PROTEIN"/>
    <property type="match status" value="1"/>
</dbReference>
<feature type="compositionally biased region" description="Low complexity" evidence="4">
    <location>
        <begin position="760"/>
        <end position="771"/>
    </location>
</feature>
<keyword evidence="2" id="KW-0964">Secreted</keyword>
<feature type="domain" description="SD-repeat containing protein B" evidence="6">
    <location>
        <begin position="369"/>
        <end position="476"/>
    </location>
</feature>
<dbReference type="Pfam" id="PF01345">
    <property type="entry name" value="DUF11"/>
    <property type="match status" value="6"/>
</dbReference>
<feature type="region of interest" description="Disordered" evidence="4">
    <location>
        <begin position="456"/>
        <end position="478"/>
    </location>
</feature>
<dbReference type="PANTHER" id="PTHR34819">
    <property type="entry name" value="LARGE CYSTEINE-RICH PERIPLASMIC PROTEIN OMCB"/>
    <property type="match status" value="1"/>
</dbReference>
<dbReference type="InterPro" id="IPR013783">
    <property type="entry name" value="Ig-like_fold"/>
</dbReference>
<evidence type="ECO:0000256" key="1">
    <source>
        <dbReference type="ARBA" id="ARBA00004613"/>
    </source>
</evidence>
<dbReference type="GO" id="GO:0005576">
    <property type="term" value="C:extracellular region"/>
    <property type="evidence" value="ECO:0007669"/>
    <property type="project" value="UniProtKB-SubCell"/>
</dbReference>